<dbReference type="eggNOG" id="COG2761">
    <property type="taxonomic scope" value="Bacteria"/>
</dbReference>
<name>E6TXI6_EVAC2</name>
<sequence length="234" mass="26167">MKIEIWSDFVCPFCYIGKRRLEIALDHFSNKHAVDVSFRSFELDRNAAPYSGKSIHEMLAEKYGMSIEDAIKANQGVAEQADSIGLTFQFENMKPTNTFDAHRLAKYAKSQEKEGELTEKLLSAYFTESKNVGDVETLTNIATSVGLDKGTVVEILDNKSSFADDVRADEELAKEYGVSGVPFFLIDEKYAINGAQPLENFIGALEKIWEEEHNKPKIRDLSLTKGNACSDDSC</sequence>
<dbReference type="Gene3D" id="3.40.30.10">
    <property type="entry name" value="Glutaredoxin"/>
    <property type="match status" value="1"/>
</dbReference>
<organism evidence="2 3">
    <name type="scientific">Evansella cellulosilytica (strain ATCC 21833 / DSM 2522 / FERM P-1141 / JCM 9156 / N-4)</name>
    <name type="common">Bacillus cellulosilyticus</name>
    <dbReference type="NCBI Taxonomy" id="649639"/>
    <lineage>
        <taxon>Bacteria</taxon>
        <taxon>Bacillati</taxon>
        <taxon>Bacillota</taxon>
        <taxon>Bacilli</taxon>
        <taxon>Bacillales</taxon>
        <taxon>Bacillaceae</taxon>
        <taxon>Evansella</taxon>
    </lineage>
</organism>
<dbReference type="AlphaFoldDB" id="E6TXI6"/>
<feature type="domain" description="DSBA-like thioredoxin" evidence="1">
    <location>
        <begin position="3"/>
        <end position="205"/>
    </location>
</feature>
<reference evidence="2" key="1">
    <citation type="submission" date="2010-12" db="EMBL/GenBank/DDBJ databases">
        <title>Complete sequence of Bacillus cellulosilyticus DSM 2522.</title>
        <authorList>
            <consortium name="US DOE Joint Genome Institute"/>
            <person name="Lucas S."/>
            <person name="Copeland A."/>
            <person name="Lapidus A."/>
            <person name="Cheng J.-F."/>
            <person name="Bruce D."/>
            <person name="Goodwin L."/>
            <person name="Pitluck S."/>
            <person name="Chertkov O."/>
            <person name="Detter J.C."/>
            <person name="Han C."/>
            <person name="Tapia R."/>
            <person name="Land M."/>
            <person name="Hauser L."/>
            <person name="Jeffries C."/>
            <person name="Kyrpides N."/>
            <person name="Ivanova N."/>
            <person name="Mikhailova N."/>
            <person name="Brumm P."/>
            <person name="Mead D."/>
            <person name="Woyke T."/>
        </authorList>
    </citation>
    <scope>NUCLEOTIDE SEQUENCE [LARGE SCALE GENOMIC DNA]</scope>
    <source>
        <strain evidence="2">DSM 2522</strain>
    </source>
</reference>
<dbReference type="KEGG" id="bco:Bcell_0518"/>
<gene>
    <name evidence="2" type="ordered locus">Bcell_0518</name>
</gene>
<dbReference type="EMBL" id="CP002394">
    <property type="protein sequence ID" value="ADU28800.1"/>
    <property type="molecule type" value="Genomic_DNA"/>
</dbReference>
<protein>
    <submittedName>
        <fullName evidence="2">DSBA oxidoreductase</fullName>
    </submittedName>
</protein>
<evidence type="ECO:0000259" key="1">
    <source>
        <dbReference type="Pfam" id="PF01323"/>
    </source>
</evidence>
<dbReference type="InterPro" id="IPR036249">
    <property type="entry name" value="Thioredoxin-like_sf"/>
</dbReference>
<evidence type="ECO:0000313" key="3">
    <source>
        <dbReference type="Proteomes" id="UP000001401"/>
    </source>
</evidence>
<dbReference type="InterPro" id="IPR001853">
    <property type="entry name" value="DSBA-like_thioredoxin_dom"/>
</dbReference>
<dbReference type="HOGENOM" id="CLU_069253_0_2_9"/>
<dbReference type="CDD" id="cd03024">
    <property type="entry name" value="DsbA_FrnE"/>
    <property type="match status" value="1"/>
</dbReference>
<dbReference type="PANTHER" id="PTHR13887">
    <property type="entry name" value="GLUTATHIONE S-TRANSFERASE KAPPA"/>
    <property type="match status" value="1"/>
</dbReference>
<proteinExistence type="predicted"/>
<dbReference type="Proteomes" id="UP000001401">
    <property type="component" value="Chromosome"/>
</dbReference>
<dbReference type="PANTHER" id="PTHR13887:SF41">
    <property type="entry name" value="THIOREDOXIN SUPERFAMILY PROTEIN"/>
    <property type="match status" value="1"/>
</dbReference>
<evidence type="ECO:0000313" key="2">
    <source>
        <dbReference type="EMBL" id="ADU28800.1"/>
    </source>
</evidence>
<dbReference type="SUPFAM" id="SSF52833">
    <property type="entry name" value="Thioredoxin-like"/>
    <property type="match status" value="1"/>
</dbReference>
<dbReference type="Pfam" id="PF01323">
    <property type="entry name" value="DSBA"/>
    <property type="match status" value="1"/>
</dbReference>
<accession>E6TXI6</accession>
<keyword evidence="3" id="KW-1185">Reference proteome</keyword>
<dbReference type="RefSeq" id="WP_013487141.1">
    <property type="nucleotide sequence ID" value="NC_014829.1"/>
</dbReference>
<dbReference type="OrthoDB" id="9799122at2"/>
<dbReference type="STRING" id="649639.Bcell_0518"/>
<dbReference type="GO" id="GO:0016491">
    <property type="term" value="F:oxidoreductase activity"/>
    <property type="evidence" value="ECO:0007669"/>
    <property type="project" value="InterPro"/>
</dbReference>